<proteinExistence type="predicted"/>
<gene>
    <name evidence="2" type="ORF">ALO52_200128</name>
</gene>
<name>A0A0Q0DCC9_9PSED</name>
<reference evidence="2 3" key="1">
    <citation type="submission" date="2015-09" db="EMBL/GenBank/DDBJ databases">
        <title>Genome announcement of multiple Pseudomonas syringae strains.</title>
        <authorList>
            <person name="Thakur S."/>
            <person name="Wang P.W."/>
            <person name="Gong Y."/>
            <person name="Weir B.S."/>
            <person name="Guttman D.S."/>
        </authorList>
    </citation>
    <scope>NUCLEOTIDE SEQUENCE [LARGE SCALE GENOMIC DNA]</scope>
    <source>
        <strain evidence="2 3">ICMP3956</strain>
    </source>
</reference>
<dbReference type="SUPFAM" id="SSF52266">
    <property type="entry name" value="SGNH hydrolase"/>
    <property type="match status" value="1"/>
</dbReference>
<dbReference type="PATRIC" id="fig|251707.3.peg.2160"/>
<keyword evidence="1" id="KW-0472">Membrane</keyword>
<accession>A0A0Q0DCC9</accession>
<dbReference type="Proteomes" id="UP000050562">
    <property type="component" value="Unassembled WGS sequence"/>
</dbReference>
<keyword evidence="1" id="KW-1133">Transmembrane helix</keyword>
<organism evidence="2 3">
    <name type="scientific">Pseudomonas syringae pv. primulae</name>
    <dbReference type="NCBI Taxonomy" id="251707"/>
    <lineage>
        <taxon>Bacteria</taxon>
        <taxon>Pseudomonadati</taxon>
        <taxon>Pseudomonadota</taxon>
        <taxon>Gammaproteobacteria</taxon>
        <taxon>Pseudomonadales</taxon>
        <taxon>Pseudomonadaceae</taxon>
        <taxon>Pseudomonas</taxon>
    </lineage>
</organism>
<dbReference type="RefSeq" id="WP_057409458.1">
    <property type="nucleotide sequence ID" value="NZ_LJRC01000145.1"/>
</dbReference>
<dbReference type="AlphaFoldDB" id="A0A0Q0DCC9"/>
<evidence type="ECO:0000313" key="2">
    <source>
        <dbReference type="EMBL" id="KPY36409.1"/>
    </source>
</evidence>
<comment type="caution">
    <text evidence="2">The sequence shown here is derived from an EMBL/GenBank/DDBJ whole genome shotgun (WGS) entry which is preliminary data.</text>
</comment>
<protein>
    <submittedName>
        <fullName evidence="2">Uncharacterized protein</fullName>
    </submittedName>
</protein>
<feature type="transmembrane region" description="Helical" evidence="1">
    <location>
        <begin position="21"/>
        <end position="42"/>
    </location>
</feature>
<sequence>MTSYTFNSKSAKLTRQKWLKLYAWTCVFLGTGFLLTEVAVRYHEGSSIAGTQSVSRLMELLPDSEISGREVGNQMLAQNVALFSKNDAPQTITTGYVGTSRSKILQPSHLGLDGTVVGAGNTYNEITYGLILQAEILRLRFPNLKTVYVESSLLLRRPDRLIVEPDHLKYLPLLSSLEPLCSGSQIVARCKPIFSSIDGLRDKHAFSWKPETLQYRSTLRLSNLLPGATKTIHAGEDTLLLGLNTRGERKDTFERVTSPEHMFPEIKNEHVKVQRLREIPSWAPWDGLFDMFALWGKAHGIQIVLFQPPVRSDLYAFQKQSGLDQHVNDLKRVSSEYKIPFIDLNKPEAGFMQDWPLFSDEDHLGTCKGSGLLMLALEEGTSDFRTRGVLEPSIDVNKLNEHMVRLKLCQGN</sequence>
<evidence type="ECO:0000313" key="3">
    <source>
        <dbReference type="Proteomes" id="UP000050562"/>
    </source>
</evidence>
<dbReference type="EMBL" id="LJRC01000145">
    <property type="protein sequence ID" value="KPY36409.1"/>
    <property type="molecule type" value="Genomic_DNA"/>
</dbReference>
<keyword evidence="1" id="KW-0812">Transmembrane</keyword>
<evidence type="ECO:0000256" key="1">
    <source>
        <dbReference type="SAM" id="Phobius"/>
    </source>
</evidence>